<feature type="compositionally biased region" description="Basic and acidic residues" evidence="2">
    <location>
        <begin position="837"/>
        <end position="849"/>
    </location>
</feature>
<dbReference type="PANTHER" id="PTHR39147:SF1">
    <property type="entry name" value="PROTEIN SPT21"/>
    <property type="match status" value="1"/>
</dbReference>
<dbReference type="SUPFAM" id="SSF57716">
    <property type="entry name" value="Glucocorticoid receptor-like (DNA-binding domain)"/>
    <property type="match status" value="1"/>
</dbReference>
<keyword evidence="1" id="KW-0862">Zinc</keyword>
<feature type="compositionally biased region" description="Polar residues" evidence="2">
    <location>
        <begin position="566"/>
        <end position="578"/>
    </location>
</feature>
<feature type="region of interest" description="Disordered" evidence="2">
    <location>
        <begin position="272"/>
        <end position="306"/>
    </location>
</feature>
<name>A0AAD6NKT0_DREDA</name>
<dbReference type="PANTHER" id="PTHR39147">
    <property type="entry name" value="PROTEIN SPT21"/>
    <property type="match status" value="1"/>
</dbReference>
<feature type="region of interest" description="Disordered" evidence="2">
    <location>
        <begin position="1023"/>
        <end position="1081"/>
    </location>
</feature>
<feature type="compositionally biased region" description="Basic residues" evidence="2">
    <location>
        <begin position="850"/>
        <end position="860"/>
    </location>
</feature>
<feature type="compositionally biased region" description="Low complexity" evidence="2">
    <location>
        <begin position="478"/>
        <end position="487"/>
    </location>
</feature>
<dbReference type="SMART" id="SM00401">
    <property type="entry name" value="ZnF_GATA"/>
    <property type="match status" value="1"/>
</dbReference>
<dbReference type="GO" id="GO:0030466">
    <property type="term" value="P:silent mating-type cassette heterochromatin formation"/>
    <property type="evidence" value="ECO:0007669"/>
    <property type="project" value="TreeGrafter"/>
</dbReference>
<keyword evidence="1" id="KW-0479">Metal-binding</keyword>
<feature type="region of interest" description="Disordered" evidence="2">
    <location>
        <begin position="1314"/>
        <end position="1333"/>
    </location>
</feature>
<dbReference type="Gene3D" id="3.30.50.10">
    <property type="entry name" value="Erythroid Transcription Factor GATA-1, subunit A"/>
    <property type="match status" value="1"/>
</dbReference>
<feature type="compositionally biased region" description="Basic and acidic residues" evidence="2">
    <location>
        <begin position="405"/>
        <end position="414"/>
    </location>
</feature>
<evidence type="ECO:0000313" key="4">
    <source>
        <dbReference type="EMBL" id="KAJ6261877.1"/>
    </source>
</evidence>
<dbReference type="GO" id="GO:0008270">
    <property type="term" value="F:zinc ion binding"/>
    <property type="evidence" value="ECO:0007669"/>
    <property type="project" value="UniProtKB-KW"/>
</dbReference>
<feature type="compositionally biased region" description="Polar residues" evidence="2">
    <location>
        <begin position="593"/>
        <end position="602"/>
    </location>
</feature>
<protein>
    <recommendedName>
        <fullName evidence="3">GATA-type domain-containing protein</fullName>
    </recommendedName>
</protein>
<dbReference type="GO" id="GO:0006357">
    <property type="term" value="P:regulation of transcription by RNA polymerase II"/>
    <property type="evidence" value="ECO:0007669"/>
    <property type="project" value="TreeGrafter"/>
</dbReference>
<feature type="compositionally biased region" description="Polar residues" evidence="2">
    <location>
        <begin position="861"/>
        <end position="873"/>
    </location>
</feature>
<feature type="compositionally biased region" description="Low complexity" evidence="2">
    <location>
        <begin position="441"/>
        <end position="458"/>
    </location>
</feature>
<proteinExistence type="predicted"/>
<dbReference type="Proteomes" id="UP001221413">
    <property type="component" value="Unassembled WGS sequence"/>
</dbReference>
<feature type="compositionally biased region" description="Low complexity" evidence="2">
    <location>
        <begin position="292"/>
        <end position="306"/>
    </location>
</feature>
<dbReference type="CDD" id="cd00202">
    <property type="entry name" value="ZnF_GATA"/>
    <property type="match status" value="1"/>
</dbReference>
<dbReference type="GO" id="GO:0043565">
    <property type="term" value="F:sequence-specific DNA binding"/>
    <property type="evidence" value="ECO:0007669"/>
    <property type="project" value="InterPro"/>
</dbReference>
<feature type="compositionally biased region" description="Basic and acidic residues" evidence="2">
    <location>
        <begin position="1057"/>
        <end position="1069"/>
    </location>
</feature>
<dbReference type="FunFam" id="3.30.50.10:FF:000059">
    <property type="entry name" value="Similar to transcription factor Zn, GATA"/>
    <property type="match status" value="1"/>
</dbReference>
<feature type="region of interest" description="Disordered" evidence="2">
    <location>
        <begin position="926"/>
        <end position="999"/>
    </location>
</feature>
<dbReference type="PROSITE" id="PS50114">
    <property type="entry name" value="GATA_ZN_FINGER_2"/>
    <property type="match status" value="1"/>
</dbReference>
<feature type="region of interest" description="Disordered" evidence="2">
    <location>
        <begin position="318"/>
        <end position="761"/>
    </location>
</feature>
<evidence type="ECO:0000256" key="2">
    <source>
        <dbReference type="SAM" id="MobiDB-lite"/>
    </source>
</evidence>
<dbReference type="InterPro" id="IPR000679">
    <property type="entry name" value="Znf_GATA"/>
</dbReference>
<gene>
    <name evidence="4" type="ORF">Dda_2676</name>
</gene>
<dbReference type="InterPro" id="IPR042403">
    <property type="entry name" value="Spt21/Ams2"/>
</dbReference>
<dbReference type="GO" id="GO:0000183">
    <property type="term" value="P:rDNA heterochromatin formation"/>
    <property type="evidence" value="ECO:0007669"/>
    <property type="project" value="TreeGrafter"/>
</dbReference>
<accession>A0AAD6NKT0</accession>
<evidence type="ECO:0000313" key="5">
    <source>
        <dbReference type="Proteomes" id="UP001221413"/>
    </source>
</evidence>
<feature type="domain" description="GATA-type" evidence="3">
    <location>
        <begin position="786"/>
        <end position="835"/>
    </location>
</feature>
<feature type="compositionally biased region" description="Polar residues" evidence="2">
    <location>
        <begin position="459"/>
        <end position="477"/>
    </location>
</feature>
<dbReference type="InterPro" id="IPR013088">
    <property type="entry name" value="Znf_NHR/GATA"/>
</dbReference>
<dbReference type="EMBL" id="JAQGDS010000003">
    <property type="protein sequence ID" value="KAJ6261877.1"/>
    <property type="molecule type" value="Genomic_DNA"/>
</dbReference>
<evidence type="ECO:0000256" key="1">
    <source>
        <dbReference type="PROSITE-ProRule" id="PRU00094"/>
    </source>
</evidence>
<dbReference type="InterPro" id="IPR057725">
    <property type="entry name" value="Ams2-SPT21_N"/>
</dbReference>
<keyword evidence="1" id="KW-0863">Zinc-finger</keyword>
<feature type="compositionally biased region" description="Low complexity" evidence="2">
    <location>
        <begin position="353"/>
        <end position="369"/>
    </location>
</feature>
<feature type="compositionally biased region" description="Low complexity" evidence="2">
    <location>
        <begin position="495"/>
        <end position="507"/>
    </location>
</feature>
<sequence>MAKKPSKNPSGSSLESEADTPKAAPVATAAPSVVAAPTPVMITSDARDAGTPSSTTPAPRPMRLKVLYSLDDLLPNCLARAKEVVQVRVAHLDENTPIGLVDLKTCVLNVVYSSPEILHHHGCDYSVYAYDYSEPDTPMTGLGLLSWVLSLPSLNGQQPDPDAIDPEQANRMVTGRVQKNLLGLFAGDVKETLEVRMRLCRVPTLKQVDWLNHMNQYSQLARNMPPGADPAAVWTNGMMAQGTMGGQPGYMQQLPGTPGSMPAYPPNPYMPQATPTYAGLNPYSHGPPGHMAHQPQAYPHAHQPQGQLGACAGQLQATQVPTPPASQLQAGTPEGGALAPPQKLEGASPAAISQTTQTQDSSSVAIATADGKKDDGTADADNAQPAAKKRRVTRKPTGKPRGRPRLTDIRKPKPDAQPSSREGVPQDPTPSDVVPPTIKQAPTPSSAAPSPSVTSTSACNNKLTSTSNQFGVDSSVDSPHPSLSQTTPLPPPSSAAPSPVALVPVVADTSELPAATMSPANEDRDVEMTQDGPEVGQDADTEVAESPRDSDIDSLFMGSSPPPSHSEASAQNPSSPVDTSPIVVREPSKGFFPNQTRHSSFALQEAMSRDDAAEDELATPLTLPEAKPSEEPSQDNNSPSEKALSPREADDQTPASSQPPAVQPRKRGRPPKNAPPRPDPPKRESKKDAIKTDPVPSDIPTSPVEPKQRPQVQMPAPMLPPGLMFPTLPSKENEVLPFSRKRRSSEAGSDTETAPAKRGSTTALVRARIERQMLEKIQAGEMPTYCMHCGAIETPTWRKAKVPEMDPATGEEVEKEVVLCNPCGLWHHNHKTMRPEQFWDKSENDAKEQKPKKKWKKRSSLAKTGSTMSTLSRPGSSAAAVPSSPPGQDSKYNPHRATSPPAPGGVNGSDEWNQAVNKNLRRIQSSPCGLGTVSHPISLLSPDQKTRRKLFPEAKKSPAGLDGEPIPESQEEDAKVEELFSPDEPVGSPEMEKENHPPPVDVAAMELDWERELEQTLLKATAEVATADEQGESSTKPAEEDEEEEGEAGSTDDNSDDNPKSDDTVRPRTPEQQTASTQIDFKTPIRLTPLLASINVDSPSFWKSAGFLGLTTPSGKIISAHTTPTPSKLLMNMNMVSPATGEIMLEFLNEWSKTEEMAATDAVCASPTPLRGADAENDADADADVFFSEMNLEVPEEMALTSEGNAMPSSPPAMFNLYDEEPVSLVDAVSSSLFSDVLPTSPGNAITYRLEIEEVNGGGEAAEKEDKEPMIDLNFDFDEALVVDFSDLVPAAAAKAAGAGAAVVTPVVEKVPAQAVASEKKESSEDDSSSTEA</sequence>
<organism evidence="4 5">
    <name type="scientific">Drechslerella dactyloides</name>
    <name type="common">Nematode-trapping fungus</name>
    <name type="synonym">Arthrobotrys dactyloides</name>
    <dbReference type="NCBI Taxonomy" id="74499"/>
    <lineage>
        <taxon>Eukaryota</taxon>
        <taxon>Fungi</taxon>
        <taxon>Dikarya</taxon>
        <taxon>Ascomycota</taxon>
        <taxon>Pezizomycotina</taxon>
        <taxon>Orbiliomycetes</taxon>
        <taxon>Orbiliales</taxon>
        <taxon>Orbiliaceae</taxon>
        <taxon>Drechslerella</taxon>
    </lineage>
</organism>
<dbReference type="Pfam" id="PF25823">
    <property type="entry name" value="Ams2-SPT21_N"/>
    <property type="match status" value="1"/>
</dbReference>
<reference evidence="4" key="1">
    <citation type="submission" date="2023-01" db="EMBL/GenBank/DDBJ databases">
        <title>The chitinases involved in constricting ring structure development in the nematode-trapping fungus Drechslerella dactyloides.</title>
        <authorList>
            <person name="Wang R."/>
            <person name="Zhang L."/>
            <person name="Tang P."/>
            <person name="Li S."/>
            <person name="Liang L."/>
        </authorList>
    </citation>
    <scope>NUCLEOTIDE SEQUENCE</scope>
    <source>
        <strain evidence="4">YMF1.00031</strain>
    </source>
</reference>
<feature type="region of interest" description="Disordered" evidence="2">
    <location>
        <begin position="1"/>
        <end position="30"/>
    </location>
</feature>
<feature type="compositionally biased region" description="Polar residues" evidence="2">
    <location>
        <begin position="1070"/>
        <end position="1080"/>
    </location>
</feature>
<feature type="compositionally biased region" description="Low complexity" evidence="2">
    <location>
        <begin position="21"/>
        <end position="30"/>
    </location>
</feature>
<feature type="compositionally biased region" description="Basic and acidic residues" evidence="2">
    <location>
        <begin position="679"/>
        <end position="691"/>
    </location>
</feature>
<keyword evidence="5" id="KW-1185">Reference proteome</keyword>
<evidence type="ECO:0000259" key="3">
    <source>
        <dbReference type="PROSITE" id="PS50114"/>
    </source>
</evidence>
<feature type="region of interest" description="Disordered" evidence="2">
    <location>
        <begin position="837"/>
        <end position="912"/>
    </location>
</feature>
<comment type="caution">
    <text evidence="4">The sequence shown here is derived from an EMBL/GenBank/DDBJ whole genome shotgun (WGS) entry which is preliminary data.</text>
</comment>
<feature type="compositionally biased region" description="Acidic residues" evidence="2">
    <location>
        <begin position="1324"/>
        <end position="1333"/>
    </location>
</feature>
<feature type="compositionally biased region" description="Basic residues" evidence="2">
    <location>
        <begin position="387"/>
        <end position="404"/>
    </location>
</feature>